<dbReference type="RefSeq" id="WP_192010072.1">
    <property type="nucleotide sequence ID" value="NZ_JACYTQ010000003.1"/>
</dbReference>
<organism evidence="1 2">
    <name type="scientific">Echinicola arenosa</name>
    <dbReference type="NCBI Taxonomy" id="2774144"/>
    <lineage>
        <taxon>Bacteria</taxon>
        <taxon>Pseudomonadati</taxon>
        <taxon>Bacteroidota</taxon>
        <taxon>Cytophagia</taxon>
        <taxon>Cytophagales</taxon>
        <taxon>Cyclobacteriaceae</taxon>
        <taxon>Echinicola</taxon>
    </lineage>
</organism>
<reference evidence="1 2" key="1">
    <citation type="submission" date="2020-09" db="EMBL/GenBank/DDBJ databases">
        <title>Echinicola sp. CAU 1574 isolated from sand of Sido Beach.</title>
        <authorList>
            <person name="Kim W."/>
        </authorList>
    </citation>
    <scope>NUCLEOTIDE SEQUENCE [LARGE SCALE GENOMIC DNA]</scope>
    <source>
        <strain evidence="1 2">CAU 1574</strain>
    </source>
</reference>
<protein>
    <submittedName>
        <fullName evidence="1">Uncharacterized protein</fullName>
    </submittedName>
</protein>
<evidence type="ECO:0000313" key="2">
    <source>
        <dbReference type="Proteomes" id="UP000647133"/>
    </source>
</evidence>
<dbReference type="EMBL" id="JACYTQ010000003">
    <property type="protein sequence ID" value="MBD8489184.1"/>
    <property type="molecule type" value="Genomic_DNA"/>
</dbReference>
<gene>
    <name evidence="1" type="ORF">IFO69_10545</name>
</gene>
<keyword evidence="2" id="KW-1185">Reference proteome</keyword>
<evidence type="ECO:0000313" key="1">
    <source>
        <dbReference type="EMBL" id="MBD8489184.1"/>
    </source>
</evidence>
<name>A0ABR9ANJ2_9BACT</name>
<accession>A0ABR9ANJ2</accession>
<dbReference type="Proteomes" id="UP000647133">
    <property type="component" value="Unassembled WGS sequence"/>
</dbReference>
<sequence>MSDSTTVEFQLKEFKDRLMEYIPETFVFSGIKDKQLKKKISAVKNRYDQLVKITDQSKNYRPHCIYDLLFLTDIDSNPNNRYISLLRHIELTLKEIKKLINPALLPKVKDTVVQMLTAVDPKLGSNYQYLNFFAELLGIHFILKNGFNLEDIERPLPNGKKVDLVFKSEDDSSLLYMDLISYHNIAPDLHRSDDGFKRFLIQKFNEKIEGKTEGLNSKGQYLNINGENIPFTILPIIWGDPDSFLKYRDLIKRLEEELINVTAIVTLLTEIDDLGNVHYTFTTLSNVLERIATP</sequence>
<comment type="caution">
    <text evidence="1">The sequence shown here is derived from an EMBL/GenBank/DDBJ whole genome shotgun (WGS) entry which is preliminary data.</text>
</comment>
<proteinExistence type="predicted"/>